<evidence type="ECO:0000313" key="3">
    <source>
        <dbReference type="Proteomes" id="UP001056384"/>
    </source>
</evidence>
<dbReference type="Proteomes" id="UP001056384">
    <property type="component" value="Chromosome 6"/>
</dbReference>
<name>A0A9Q9AY50_9PEZI</name>
<gene>
    <name evidence="2" type="ORF">Slin15195_G075120</name>
</gene>
<accession>A0A9Q9AY50</accession>
<sequence length="239" mass="26005">MSWPSSFFVDMIESVSSLLTPADAGSSSSNAPRSQGQYPRTPEDVSRTVQYLHKASPSHLPAELLTMILSLADYDCIHFSVHADKSVTRRSQSSNETPRLPYIETEPLRYLSSPGSAHSGAGFAGRIRAVRLQVTGKDQGWGGDGSGSWSWFEVASRQSTSTGPTTGRISAGLRWAQNEVASKEWQQHEADLESNEDLGTWASSLKNGDRVSILPMARFPGWACTASAGSIDVEVEVWR</sequence>
<feature type="region of interest" description="Disordered" evidence="1">
    <location>
        <begin position="20"/>
        <end position="45"/>
    </location>
</feature>
<feature type="compositionally biased region" description="Polar residues" evidence="1">
    <location>
        <begin position="20"/>
        <end position="38"/>
    </location>
</feature>
<protein>
    <submittedName>
        <fullName evidence="2">Uncharacterized protein</fullName>
    </submittedName>
</protein>
<dbReference type="AlphaFoldDB" id="A0A9Q9AY50"/>
<keyword evidence="3" id="KW-1185">Reference proteome</keyword>
<dbReference type="EMBL" id="CP099423">
    <property type="protein sequence ID" value="USW54193.1"/>
    <property type="molecule type" value="Genomic_DNA"/>
</dbReference>
<evidence type="ECO:0000313" key="2">
    <source>
        <dbReference type="EMBL" id="USW54193.1"/>
    </source>
</evidence>
<evidence type="ECO:0000256" key="1">
    <source>
        <dbReference type="SAM" id="MobiDB-lite"/>
    </source>
</evidence>
<reference evidence="2" key="1">
    <citation type="submission" date="2022-06" db="EMBL/GenBank/DDBJ databases">
        <title>Complete genome sequences of two strains of the flax pathogen Septoria linicola.</title>
        <authorList>
            <person name="Lapalu N."/>
            <person name="Simon A."/>
            <person name="Demenou B."/>
            <person name="Paumier D."/>
            <person name="Guillot M.-P."/>
            <person name="Gout L."/>
            <person name="Valade R."/>
        </authorList>
    </citation>
    <scope>NUCLEOTIDE SEQUENCE</scope>
    <source>
        <strain evidence="2">SE15195</strain>
    </source>
</reference>
<proteinExistence type="predicted"/>
<organism evidence="2 3">
    <name type="scientific">Septoria linicola</name>
    <dbReference type="NCBI Taxonomy" id="215465"/>
    <lineage>
        <taxon>Eukaryota</taxon>
        <taxon>Fungi</taxon>
        <taxon>Dikarya</taxon>
        <taxon>Ascomycota</taxon>
        <taxon>Pezizomycotina</taxon>
        <taxon>Dothideomycetes</taxon>
        <taxon>Dothideomycetidae</taxon>
        <taxon>Mycosphaerellales</taxon>
        <taxon>Mycosphaerellaceae</taxon>
        <taxon>Septoria</taxon>
    </lineage>
</organism>